<dbReference type="GO" id="GO:0000796">
    <property type="term" value="C:condensin complex"/>
    <property type="evidence" value="ECO:0007669"/>
    <property type="project" value="TreeGrafter"/>
</dbReference>
<dbReference type="SUPFAM" id="SSF57997">
    <property type="entry name" value="Tropomyosin"/>
    <property type="match status" value="1"/>
</dbReference>
<feature type="compositionally biased region" description="Low complexity" evidence="13">
    <location>
        <begin position="54"/>
        <end position="64"/>
    </location>
</feature>
<evidence type="ECO:0000313" key="16">
    <source>
        <dbReference type="Proteomes" id="UP000654918"/>
    </source>
</evidence>
<feature type="domain" description="SMC hinge" evidence="14">
    <location>
        <begin position="791"/>
        <end position="904"/>
    </location>
</feature>
<dbReference type="FunFam" id="3.40.50.300:FF:000585">
    <property type="entry name" value="Structural maintenance of chromosomes 4"/>
    <property type="match status" value="1"/>
</dbReference>
<evidence type="ECO:0000256" key="4">
    <source>
        <dbReference type="ARBA" id="ARBA00022741"/>
    </source>
</evidence>
<sequence>MSSRPRRATRRQAIVDSSDDDEVVNATMKVESEDDFEPEPSKSPPKRATRSRKSAAPAASASTPAPAPAPAAAPRRRGRPKKNADTSVVETPSTIEPAVKTEEEEPATLLEEPTAPLEEAASTIEPTEMFDPNQTVPTIEQENEQENTPRKPSPTPRKPRKSVAPRAGTKSATPESVASASAGKPKPSPSPAPSQRRSQPLADITSSSVNEKQSVTEEPQSAVKPIRAMDTIMEKPMDIVLKSRTLALPVVEDTTPKPRLVITYLILTNFKSYAGRQEVGPFHGSFSSVVGPNGSGKSNVIDSLLFVFGFRASKMRQGKLSALIHNSAQYPNLDYCEVSVHFREVMDQPGGGHEVIPDSDLIISRKAFKNNSSSYYINGKTSNFTSVTTLLRQRGIDLDHKRFLILQGEVESIAQMKPKAANEHDDGLLEYLEDIIGTSKYKAPIEESAAEVETLNEICMEKSGRVQHVEKEKNSLEDKKNKALAYIRDENELTLKQSALYQLYISECNDNVAVTEEAISQMQAQLDDELERHHGSEKVIKQLQKAYSQGSKEFEVEAKNAEALVKEMAKFEQERVKFDEKEKFLKDKQKKLEKSMANAEKSAEEADETIAQCTEEIETRAKEIASLEVRVQEEEAELATIRESLKGKTQKFSDQIAAKQKSLEPWNEKLNQKQSAIAVAESEMNILEEKANAGAVAISETEAKIAAIEDRRAAKVKELDECQAEKVKLEQEAKEVEHELGRFNAHEAKMRAKVSNARQKADEARSSLSKTQTQGNVLTALMRMRESGRIDGFHGRLGNLGAIDQKYDVAISTACGALDNFVTDTVEAGQQCIEYLRKTNLGRGNFMCLDKLRVRDMNPIQTPENAPRLFDLVNPKEEKFRPAFYHALQDTLVANDLAQANRIAYGARRWRVVTLAGELIDKSGTMSGGGNTVKKGLMSSKLASDTTKEQVAKLEEDRDVLEEKYQDFQEQQRELENRLRDLNEQIPQLDTKMQKINLEIDSAARNLADAHRRIKELSKEHQPSASDNNRIATLRKEIAKLNKEVEKLHEEMSGVEDEIKALQDKIMQVGGEKLRIQKANVDALKEEIVSQNEETSNAEVRKVKAEKQKTKLEKDHAKAAKDIETAIRDLEKLEHEIENQGEKAETLQSQVEEAEEALKAKKEQLSSLKAELDEKTAELNATRASEIEMRNKLEENTKVLQENQKRLMYWNDKLSKLTLQNVDDLTGTSKPSRVTPAPPARPDGEEGEEGEEDQEEEGDDTVVPAAKADESRHSAGEEDEDEEEEEAPSRSAKQPSELPMYTPDELADMSKEKLKGEIAALEEKTQNVNVDLGVLAEYRRRVEEHAARSSDLQTAVEQRDAAKKRCDELRRLRLEGFMEGFSMISLRLKEMYQMITMGGNAELELVDSLDPFSEGILFSVMPPKKSWKNISNLSGGEKTLSSLALVFALHHYKPTPLYVMDEIDAALDFRNVSIVANYIKERTKNAQFIVISLRNNMFELAARLVGVYKVNHMTKSVTIENQDYIVRTRQVPPGSQATQQTAVAR</sequence>
<feature type="compositionally biased region" description="Polar residues" evidence="13">
    <location>
        <begin position="1223"/>
        <end position="1232"/>
    </location>
</feature>
<proteinExistence type="inferred from homology"/>
<keyword evidence="10" id="KW-0131">Cell cycle</keyword>
<name>A0A8H6JNZ4_9PEZI</name>
<feature type="compositionally biased region" description="Polar residues" evidence="13">
    <location>
        <begin position="204"/>
        <end position="219"/>
    </location>
</feature>
<feature type="region of interest" description="Disordered" evidence="13">
    <location>
        <begin position="1"/>
        <end position="223"/>
    </location>
</feature>
<keyword evidence="8" id="KW-0226">DNA condensation</keyword>
<feature type="coiled-coil region" evidence="12">
    <location>
        <begin position="944"/>
        <end position="1185"/>
    </location>
</feature>
<dbReference type="GO" id="GO:0007076">
    <property type="term" value="P:mitotic chromosome condensation"/>
    <property type="evidence" value="ECO:0007669"/>
    <property type="project" value="TreeGrafter"/>
</dbReference>
<dbReference type="EMBL" id="WIGO01000344">
    <property type="protein sequence ID" value="KAF6816053.1"/>
    <property type="molecule type" value="Genomic_DNA"/>
</dbReference>
<feature type="coiled-coil region" evidence="12">
    <location>
        <begin position="1311"/>
        <end position="1372"/>
    </location>
</feature>
<dbReference type="InterPro" id="IPR036277">
    <property type="entry name" value="SMC_hinge_sf"/>
</dbReference>
<dbReference type="GO" id="GO:0016887">
    <property type="term" value="F:ATP hydrolysis activity"/>
    <property type="evidence" value="ECO:0007669"/>
    <property type="project" value="InterPro"/>
</dbReference>
<feature type="coiled-coil region" evidence="12">
    <location>
        <begin position="459"/>
        <end position="774"/>
    </location>
</feature>
<feature type="compositionally biased region" description="Basic and acidic residues" evidence="13">
    <location>
        <begin position="1267"/>
        <end position="1276"/>
    </location>
</feature>
<dbReference type="Gene3D" id="3.40.50.300">
    <property type="entry name" value="P-loop containing nucleotide triphosphate hydrolases"/>
    <property type="match status" value="2"/>
</dbReference>
<comment type="subcellular location">
    <subcellularLocation>
        <location evidence="1 11">Nucleus</location>
    </subcellularLocation>
</comment>
<feature type="region of interest" description="Disordered" evidence="13">
    <location>
        <begin position="1223"/>
        <end position="1302"/>
    </location>
</feature>
<feature type="compositionally biased region" description="Low complexity" evidence="13">
    <location>
        <begin position="107"/>
        <end position="120"/>
    </location>
</feature>
<evidence type="ECO:0000256" key="10">
    <source>
        <dbReference type="ARBA" id="ARBA00023306"/>
    </source>
</evidence>
<evidence type="ECO:0000259" key="14">
    <source>
        <dbReference type="SMART" id="SM00968"/>
    </source>
</evidence>
<dbReference type="Gene3D" id="3.30.70.1620">
    <property type="match status" value="1"/>
</dbReference>
<evidence type="ECO:0000313" key="15">
    <source>
        <dbReference type="EMBL" id="KAF6816053.1"/>
    </source>
</evidence>
<dbReference type="PANTHER" id="PTHR18937:SF172">
    <property type="entry name" value="STRUCTURAL MAINTENANCE OF CHROMOSOMES PROTEIN"/>
    <property type="match status" value="1"/>
</dbReference>
<dbReference type="InterPro" id="IPR024704">
    <property type="entry name" value="SMC"/>
</dbReference>
<keyword evidence="4" id="KW-0547">Nucleotide-binding</keyword>
<dbReference type="Proteomes" id="UP000654918">
    <property type="component" value="Unassembled WGS sequence"/>
</dbReference>
<dbReference type="GO" id="GO:0005524">
    <property type="term" value="F:ATP binding"/>
    <property type="evidence" value="ECO:0007669"/>
    <property type="project" value="UniProtKB-KW"/>
</dbReference>
<evidence type="ECO:0000256" key="8">
    <source>
        <dbReference type="ARBA" id="ARBA00023067"/>
    </source>
</evidence>
<evidence type="ECO:0000256" key="12">
    <source>
        <dbReference type="SAM" id="Coils"/>
    </source>
</evidence>
<feature type="compositionally biased region" description="Acidic residues" evidence="13">
    <location>
        <begin position="1277"/>
        <end position="1286"/>
    </location>
</feature>
<dbReference type="InterPro" id="IPR027417">
    <property type="entry name" value="P-loop_NTPase"/>
</dbReference>
<keyword evidence="9 11" id="KW-0539">Nucleus</keyword>
<feature type="compositionally biased region" description="Acidic residues" evidence="13">
    <location>
        <begin position="1245"/>
        <end position="1260"/>
    </location>
</feature>
<dbReference type="SMART" id="SM00968">
    <property type="entry name" value="SMC_hinge"/>
    <property type="match status" value="1"/>
</dbReference>
<keyword evidence="3" id="KW-0132">Cell division</keyword>
<dbReference type="Pfam" id="PF02463">
    <property type="entry name" value="SMC_N"/>
    <property type="match status" value="1"/>
</dbReference>
<evidence type="ECO:0000256" key="11">
    <source>
        <dbReference type="PIRNR" id="PIRNR005719"/>
    </source>
</evidence>
<keyword evidence="7 12" id="KW-0175">Coiled coil</keyword>
<keyword evidence="16" id="KW-1185">Reference proteome</keyword>
<evidence type="ECO:0000256" key="7">
    <source>
        <dbReference type="ARBA" id="ARBA00023054"/>
    </source>
</evidence>
<dbReference type="Gene3D" id="1.20.1060.20">
    <property type="match status" value="1"/>
</dbReference>
<dbReference type="GO" id="GO:0005634">
    <property type="term" value="C:nucleus"/>
    <property type="evidence" value="ECO:0007669"/>
    <property type="project" value="UniProtKB-SubCell"/>
</dbReference>
<evidence type="ECO:0000256" key="3">
    <source>
        <dbReference type="ARBA" id="ARBA00022618"/>
    </source>
</evidence>
<comment type="similarity">
    <text evidence="2">Belongs to the SMC family. SMC4 subfamily.</text>
</comment>
<feature type="compositionally biased region" description="Basic residues" evidence="13">
    <location>
        <begin position="1"/>
        <end position="10"/>
    </location>
</feature>
<evidence type="ECO:0000256" key="5">
    <source>
        <dbReference type="ARBA" id="ARBA00022776"/>
    </source>
</evidence>
<dbReference type="GO" id="GO:0051301">
    <property type="term" value="P:cell division"/>
    <property type="evidence" value="ECO:0007669"/>
    <property type="project" value="UniProtKB-KW"/>
</dbReference>
<keyword evidence="5" id="KW-0498">Mitosis</keyword>
<evidence type="ECO:0000256" key="9">
    <source>
        <dbReference type="ARBA" id="ARBA00023242"/>
    </source>
</evidence>
<comment type="caution">
    <text evidence="15">The sequence shown here is derived from an EMBL/GenBank/DDBJ whole genome shotgun (WGS) entry which is preliminary data.</text>
</comment>
<gene>
    <name evidence="15" type="ORF">CPLU01_13967</name>
</gene>
<dbReference type="FunFam" id="3.40.50.300:FF:000481">
    <property type="entry name" value="Structural maintenance of chromosomes 4"/>
    <property type="match status" value="1"/>
</dbReference>
<dbReference type="SUPFAM" id="SSF52540">
    <property type="entry name" value="P-loop containing nucleoside triphosphate hydrolases"/>
    <property type="match status" value="1"/>
</dbReference>
<evidence type="ECO:0000256" key="1">
    <source>
        <dbReference type="ARBA" id="ARBA00004123"/>
    </source>
</evidence>
<reference evidence="15" key="1">
    <citation type="journal article" date="2020" name="Phytopathology">
        <title>Genome Sequence Resources of Colletotrichum truncatum, C. plurivorum, C. musicola, and C. sojae: Four Species Pathogenic to Soybean (Glycine max).</title>
        <authorList>
            <person name="Rogerio F."/>
            <person name="Boufleur T.R."/>
            <person name="Ciampi-Guillardi M."/>
            <person name="Sukno S.A."/>
            <person name="Thon M.R."/>
            <person name="Massola Junior N.S."/>
            <person name="Baroncelli R."/>
        </authorList>
    </citation>
    <scope>NUCLEOTIDE SEQUENCE</scope>
    <source>
        <strain evidence="15">LFN00145</strain>
    </source>
</reference>
<evidence type="ECO:0000256" key="2">
    <source>
        <dbReference type="ARBA" id="ARBA00006005"/>
    </source>
</evidence>
<evidence type="ECO:0000256" key="13">
    <source>
        <dbReference type="SAM" id="MobiDB-lite"/>
    </source>
</evidence>
<feature type="compositionally biased region" description="Basic residues" evidence="13">
    <location>
        <begin position="44"/>
        <end position="53"/>
    </location>
</feature>
<dbReference type="InterPro" id="IPR010935">
    <property type="entry name" value="SMC_hinge"/>
</dbReference>
<dbReference type="SUPFAM" id="SSF90257">
    <property type="entry name" value="Myosin rod fragments"/>
    <property type="match status" value="1"/>
</dbReference>
<dbReference type="Pfam" id="PF06470">
    <property type="entry name" value="SMC_hinge"/>
    <property type="match status" value="1"/>
</dbReference>
<dbReference type="PANTHER" id="PTHR18937">
    <property type="entry name" value="STRUCTURAL MAINTENANCE OF CHROMOSOMES SMC FAMILY MEMBER"/>
    <property type="match status" value="1"/>
</dbReference>
<organism evidence="15 16">
    <name type="scientific">Colletotrichum plurivorum</name>
    <dbReference type="NCBI Taxonomy" id="2175906"/>
    <lineage>
        <taxon>Eukaryota</taxon>
        <taxon>Fungi</taxon>
        <taxon>Dikarya</taxon>
        <taxon>Ascomycota</taxon>
        <taxon>Pezizomycotina</taxon>
        <taxon>Sordariomycetes</taxon>
        <taxon>Hypocreomycetidae</taxon>
        <taxon>Glomerellales</taxon>
        <taxon>Glomerellaceae</taxon>
        <taxon>Colletotrichum</taxon>
        <taxon>Colletotrichum orchidearum species complex</taxon>
    </lineage>
</organism>
<feature type="compositionally biased region" description="Polar residues" evidence="13">
    <location>
        <begin position="85"/>
        <end position="94"/>
    </location>
</feature>
<dbReference type="FunFam" id="3.30.70.1620:FF:000003">
    <property type="entry name" value="Structural maintenance of chromosomes 4"/>
    <property type="match status" value="1"/>
</dbReference>
<accession>A0A8H6JNZ4</accession>
<dbReference type="Gene3D" id="1.20.5.340">
    <property type="match status" value="1"/>
</dbReference>
<dbReference type="Gene3D" id="1.10.287.1490">
    <property type="match status" value="1"/>
</dbReference>
<dbReference type="InterPro" id="IPR003395">
    <property type="entry name" value="RecF/RecN/SMC_N"/>
</dbReference>
<evidence type="ECO:0000256" key="6">
    <source>
        <dbReference type="ARBA" id="ARBA00022840"/>
    </source>
</evidence>
<dbReference type="PIRSF" id="PIRSF005719">
    <property type="entry name" value="SMC"/>
    <property type="match status" value="1"/>
</dbReference>
<protein>
    <recommendedName>
        <fullName evidence="11">Structural maintenance of chromosomes protein</fullName>
    </recommendedName>
</protein>
<dbReference type="SUPFAM" id="SSF75553">
    <property type="entry name" value="Smc hinge domain"/>
    <property type="match status" value="1"/>
</dbReference>
<keyword evidence="6" id="KW-0067">ATP-binding</keyword>